<keyword evidence="5" id="KW-0493">Microtubule</keyword>
<dbReference type="Pfam" id="PF12780">
    <property type="entry name" value="AAA_8"/>
    <property type="match status" value="1"/>
</dbReference>
<keyword evidence="6" id="KW-0677">Repeat</keyword>
<evidence type="ECO:0000256" key="4">
    <source>
        <dbReference type="ARBA" id="ARBA00022490"/>
    </source>
</evidence>
<dbReference type="FunFam" id="1.20.1270.280:FF:000003">
    <property type="entry name" value="Dynein axonemal heavy chain 17"/>
    <property type="match status" value="1"/>
</dbReference>
<dbReference type="Pfam" id="PF12777">
    <property type="entry name" value="MT"/>
    <property type="match status" value="1"/>
</dbReference>
<feature type="domain" description="AAA+ ATPase" evidence="21">
    <location>
        <begin position="2175"/>
        <end position="2310"/>
    </location>
</feature>
<dbReference type="Gene3D" id="1.20.58.1120">
    <property type="match status" value="1"/>
</dbReference>
<dbReference type="Pfam" id="PF18198">
    <property type="entry name" value="AAA_lid_11"/>
    <property type="match status" value="1"/>
</dbReference>
<dbReference type="Gene3D" id="1.10.287.2620">
    <property type="match status" value="1"/>
</dbReference>
<dbReference type="FunFam" id="3.20.180.20:FF:000001">
    <property type="entry name" value="Dynein axonemal heavy chain 5"/>
    <property type="match status" value="1"/>
</dbReference>
<evidence type="ECO:0000256" key="9">
    <source>
        <dbReference type="ARBA" id="ARBA00022846"/>
    </source>
</evidence>
<dbReference type="FunFam" id="1.10.8.720:FF:000002">
    <property type="entry name" value="Dynein heavy chain 9, axonemal"/>
    <property type="match status" value="1"/>
</dbReference>
<dbReference type="Gene3D" id="1.10.8.720">
    <property type="entry name" value="Region D6 of dynein motor"/>
    <property type="match status" value="1"/>
</dbReference>
<dbReference type="InterPro" id="IPR042228">
    <property type="entry name" value="Dynein_linker_3"/>
</dbReference>
<dbReference type="Gene3D" id="3.10.490.20">
    <property type="match status" value="1"/>
</dbReference>
<organism evidence="22">
    <name type="scientific">Emiliania huxleyi</name>
    <name type="common">Coccolithophore</name>
    <name type="synonym">Pontosphaera huxleyi</name>
    <dbReference type="NCBI Taxonomy" id="2903"/>
    <lineage>
        <taxon>Eukaryota</taxon>
        <taxon>Haptista</taxon>
        <taxon>Haptophyta</taxon>
        <taxon>Prymnesiophyceae</taxon>
        <taxon>Isochrysidales</taxon>
        <taxon>Noelaerhabdaceae</taxon>
        <taxon>Emiliania</taxon>
    </lineage>
</organism>
<comment type="subcellular location">
    <subcellularLocation>
        <location evidence="1">Cell projection</location>
        <location evidence="1">Cilium</location>
        <location evidence="1">Flagellum</location>
    </subcellularLocation>
    <subcellularLocation>
        <location evidence="2">Cytoplasm</location>
        <location evidence="2">Cytoskeleton</location>
        <location evidence="2">Cilium axoneme</location>
    </subcellularLocation>
</comment>
<dbReference type="Pfam" id="PF12775">
    <property type="entry name" value="AAA_7"/>
    <property type="match status" value="1"/>
</dbReference>
<dbReference type="Gene3D" id="3.20.180.20">
    <property type="entry name" value="Dynein heavy chain, N-terminal domain 2"/>
    <property type="match status" value="1"/>
</dbReference>
<evidence type="ECO:0000256" key="20">
    <source>
        <dbReference type="SAM" id="MobiDB-lite"/>
    </source>
</evidence>
<dbReference type="Pfam" id="PF08385">
    <property type="entry name" value="DHC_N1"/>
    <property type="match status" value="1"/>
</dbReference>
<reference evidence="22" key="1">
    <citation type="submission" date="2021-01" db="EMBL/GenBank/DDBJ databases">
        <authorList>
            <person name="Corre E."/>
            <person name="Pelletier E."/>
            <person name="Niang G."/>
            <person name="Scheremetjew M."/>
            <person name="Finn R."/>
            <person name="Kale V."/>
            <person name="Holt S."/>
            <person name="Cochrane G."/>
            <person name="Meng A."/>
            <person name="Brown T."/>
            <person name="Cohen L."/>
        </authorList>
    </citation>
    <scope>NUCLEOTIDE SEQUENCE</scope>
    <source>
        <strain evidence="22">379</strain>
    </source>
</reference>
<dbReference type="Pfam" id="PF17852">
    <property type="entry name" value="Dynein_AAA_lid"/>
    <property type="match status" value="1"/>
</dbReference>
<protein>
    <recommendedName>
        <fullName evidence="18">Dynein-1, subspecies f</fullName>
    </recommendedName>
</protein>
<keyword evidence="4" id="KW-0963">Cytoplasm</keyword>
<dbReference type="Pfam" id="PF08393">
    <property type="entry name" value="DHC_N2"/>
    <property type="match status" value="1"/>
</dbReference>
<evidence type="ECO:0000256" key="11">
    <source>
        <dbReference type="ARBA" id="ARBA00023054"/>
    </source>
</evidence>
<dbReference type="GO" id="GO:0031514">
    <property type="term" value="C:motile cilium"/>
    <property type="evidence" value="ECO:0007669"/>
    <property type="project" value="UniProtKB-SubCell"/>
</dbReference>
<dbReference type="Gene3D" id="1.20.920.30">
    <property type="match status" value="1"/>
</dbReference>
<evidence type="ECO:0000256" key="7">
    <source>
        <dbReference type="ARBA" id="ARBA00022741"/>
    </source>
</evidence>
<dbReference type="GO" id="GO:0051959">
    <property type="term" value="F:dynein light intermediate chain binding"/>
    <property type="evidence" value="ECO:0007669"/>
    <property type="project" value="InterPro"/>
</dbReference>
<keyword evidence="14" id="KW-0206">Cytoskeleton</keyword>
<comment type="subunit">
    <text evidence="17">The I1 inner arm complex (also known as the f dynein complex) is a two-headed isoform composed of two heavy chains (1-alpha and 1-beta), three intermediate chains and three light chains. I1 occupies a specific position proximal to the first radial spoke and repeats every 96 nm along the length of the axoneme.</text>
</comment>
<dbReference type="Gene3D" id="1.20.1270.280">
    <property type="match status" value="1"/>
</dbReference>
<comment type="function">
    <text evidence="16">Force generating protein of eukaryotic cilia and flagella. Produces force towards the minus ends of microtubules. Dynein has ATPase activity; the force-producing power stroke is thought to occur on release of ADP. Required for assembly of the I1 inner arm complex and its targeting to the appropriate axoneme location. Also required for phototaxis.</text>
</comment>
<dbReference type="InterPro" id="IPR043160">
    <property type="entry name" value="Dynein_C_barrel"/>
</dbReference>
<keyword evidence="15" id="KW-0966">Cell projection</keyword>
<dbReference type="GO" id="GO:0005524">
    <property type="term" value="F:ATP binding"/>
    <property type="evidence" value="ECO:0007669"/>
    <property type="project" value="UniProtKB-KW"/>
</dbReference>
<feature type="domain" description="AAA+ ATPase" evidence="21">
    <location>
        <begin position="1893"/>
        <end position="2032"/>
    </location>
</feature>
<evidence type="ECO:0000256" key="13">
    <source>
        <dbReference type="ARBA" id="ARBA00023175"/>
    </source>
</evidence>
<evidence type="ECO:0000256" key="2">
    <source>
        <dbReference type="ARBA" id="ARBA00004430"/>
    </source>
</evidence>
<dbReference type="InterPro" id="IPR042219">
    <property type="entry name" value="AAA_lid_11_sf"/>
</dbReference>
<evidence type="ECO:0000256" key="18">
    <source>
        <dbReference type="ARBA" id="ARBA00077719"/>
    </source>
</evidence>
<evidence type="ECO:0000256" key="19">
    <source>
        <dbReference type="SAM" id="Coils"/>
    </source>
</evidence>
<dbReference type="Pfam" id="PF18199">
    <property type="entry name" value="Dynein_C"/>
    <property type="match status" value="1"/>
</dbReference>
<dbReference type="InterPro" id="IPR024743">
    <property type="entry name" value="Dynein_HC_stalk"/>
</dbReference>
<dbReference type="GO" id="GO:0036156">
    <property type="term" value="C:inner dynein arm"/>
    <property type="evidence" value="ECO:0007669"/>
    <property type="project" value="UniProtKB-ARBA"/>
</dbReference>
<evidence type="ECO:0000259" key="21">
    <source>
        <dbReference type="SMART" id="SM00382"/>
    </source>
</evidence>
<dbReference type="Gene3D" id="1.10.8.1220">
    <property type="match status" value="1"/>
</dbReference>
<dbReference type="InterPro" id="IPR041466">
    <property type="entry name" value="Dynein_AAA5_ext"/>
</dbReference>
<evidence type="ECO:0000256" key="16">
    <source>
        <dbReference type="ARBA" id="ARBA00054075"/>
    </source>
</evidence>
<keyword evidence="13" id="KW-0505">Motor protein</keyword>
<evidence type="ECO:0000313" key="22">
    <source>
        <dbReference type="EMBL" id="CAE0596942.1"/>
    </source>
</evidence>
<dbReference type="FunFam" id="3.40.50.300:FF:002141">
    <property type="entry name" value="Dynein heavy chain"/>
    <property type="match status" value="1"/>
</dbReference>
<dbReference type="InterPro" id="IPR027417">
    <property type="entry name" value="P-loop_NTPase"/>
</dbReference>
<evidence type="ECO:0000256" key="12">
    <source>
        <dbReference type="ARBA" id="ARBA00023069"/>
    </source>
</evidence>
<dbReference type="Pfam" id="PF03028">
    <property type="entry name" value="Dynein_heavy"/>
    <property type="match status" value="1"/>
</dbReference>
<keyword evidence="8" id="KW-0067">ATP-binding</keyword>
<keyword evidence="12" id="KW-0969">Cilium</keyword>
<dbReference type="Pfam" id="PF12781">
    <property type="entry name" value="AAA_9"/>
    <property type="match status" value="1"/>
</dbReference>
<keyword evidence="9" id="KW-0282">Flagellum</keyword>
<dbReference type="GO" id="GO:0036159">
    <property type="term" value="P:inner dynein arm assembly"/>
    <property type="evidence" value="ECO:0007669"/>
    <property type="project" value="UniProtKB-ARBA"/>
</dbReference>
<dbReference type="InterPro" id="IPR041658">
    <property type="entry name" value="AAA_lid_11"/>
</dbReference>
<dbReference type="InterPro" id="IPR043157">
    <property type="entry name" value="Dynein_AAA1S"/>
</dbReference>
<dbReference type="InterPro" id="IPR056759">
    <property type="entry name" value="DYH2-5-8_CC"/>
</dbReference>
<feature type="compositionally biased region" description="Acidic residues" evidence="20">
    <location>
        <begin position="1"/>
        <end position="11"/>
    </location>
</feature>
<dbReference type="FunFam" id="1.20.920.20:FF:000001">
    <property type="entry name" value="dynein heavy chain 2, axonemal"/>
    <property type="match status" value="1"/>
</dbReference>
<dbReference type="Gene3D" id="6.10.140.1060">
    <property type="match status" value="1"/>
</dbReference>
<comment type="similarity">
    <text evidence="3">Belongs to the dynein heavy chain family.</text>
</comment>
<proteinExistence type="inferred from homology"/>
<dbReference type="FunFam" id="1.20.58.1120:FF:000001">
    <property type="entry name" value="dynein heavy chain 2, axonemal"/>
    <property type="match status" value="1"/>
</dbReference>
<evidence type="ECO:0000256" key="3">
    <source>
        <dbReference type="ARBA" id="ARBA00008887"/>
    </source>
</evidence>
<evidence type="ECO:0000256" key="14">
    <source>
        <dbReference type="ARBA" id="ARBA00023212"/>
    </source>
</evidence>
<evidence type="ECO:0000256" key="8">
    <source>
        <dbReference type="ARBA" id="ARBA00022840"/>
    </source>
</evidence>
<dbReference type="EMBL" id="HBIR01058973">
    <property type="protein sequence ID" value="CAE0596942.1"/>
    <property type="molecule type" value="Transcribed_RNA"/>
</dbReference>
<dbReference type="InterPro" id="IPR013594">
    <property type="entry name" value="Dynein_heavy_tail"/>
</dbReference>
<feature type="coiled-coil region" evidence="19">
    <location>
        <begin position="3331"/>
        <end position="3400"/>
    </location>
</feature>
<keyword evidence="10" id="KW-0243">Dynein</keyword>
<dbReference type="InterPro" id="IPR004273">
    <property type="entry name" value="Dynein_heavy_D6_P-loop"/>
</dbReference>
<dbReference type="InterPro" id="IPR013602">
    <property type="entry name" value="Dynein_heavy_linker"/>
</dbReference>
<dbReference type="InterPro" id="IPR035699">
    <property type="entry name" value="AAA_6"/>
</dbReference>
<dbReference type="InterPro" id="IPR035706">
    <property type="entry name" value="AAA_9"/>
</dbReference>
<dbReference type="Gene3D" id="1.10.472.130">
    <property type="match status" value="1"/>
</dbReference>
<evidence type="ECO:0000256" key="17">
    <source>
        <dbReference type="ARBA" id="ARBA00063032"/>
    </source>
</evidence>
<dbReference type="FunFam" id="1.20.140.100:FF:000006">
    <property type="entry name" value="dynein heavy chain 2, axonemal"/>
    <property type="match status" value="1"/>
</dbReference>
<dbReference type="Gene3D" id="1.20.920.20">
    <property type="match status" value="1"/>
</dbReference>
<dbReference type="FunFam" id="3.40.50.300:FF:000153">
    <property type="entry name" value="Dynein axonemal heavy chain 1"/>
    <property type="match status" value="1"/>
</dbReference>
<feature type="region of interest" description="Disordered" evidence="20">
    <location>
        <begin position="1"/>
        <end position="60"/>
    </location>
</feature>
<dbReference type="Gene3D" id="3.40.50.300">
    <property type="entry name" value="P-loop containing nucleotide triphosphate hydrolases"/>
    <property type="match status" value="5"/>
</dbReference>
<evidence type="ECO:0000256" key="6">
    <source>
        <dbReference type="ARBA" id="ARBA00022737"/>
    </source>
</evidence>
<dbReference type="GO" id="GO:0008569">
    <property type="term" value="F:minus-end-directed microtubule motor activity"/>
    <property type="evidence" value="ECO:0007669"/>
    <property type="project" value="InterPro"/>
</dbReference>
<dbReference type="Pfam" id="PF25007">
    <property type="entry name" value="DYH2-5-8_CC"/>
    <property type="match status" value="1"/>
</dbReference>
<accession>A0A7S3TZ12</accession>
<dbReference type="InterPro" id="IPR026983">
    <property type="entry name" value="DHC"/>
</dbReference>
<name>A0A7S3TZ12_EMIHU</name>
<keyword evidence="11 19" id="KW-0175">Coiled coil</keyword>
<dbReference type="PANTHER" id="PTHR45703:SF8">
    <property type="entry name" value="DYNEINS HEAVY CHAIN"/>
    <property type="match status" value="1"/>
</dbReference>
<feature type="domain" description="AAA+ ATPase" evidence="21">
    <location>
        <begin position="2513"/>
        <end position="2664"/>
    </location>
</feature>
<dbReference type="FunFam" id="3.40.50.300:FF:000044">
    <property type="entry name" value="Dynein heavy chain 5, axonemal"/>
    <property type="match status" value="1"/>
</dbReference>
<dbReference type="Pfam" id="PF12774">
    <property type="entry name" value="AAA_6"/>
    <property type="match status" value="1"/>
</dbReference>
<dbReference type="GO" id="GO:0005874">
    <property type="term" value="C:microtubule"/>
    <property type="evidence" value="ECO:0007669"/>
    <property type="project" value="UniProtKB-KW"/>
</dbReference>
<dbReference type="SMART" id="SM00382">
    <property type="entry name" value="AAA"/>
    <property type="match status" value="3"/>
</dbReference>
<evidence type="ECO:0000256" key="10">
    <source>
        <dbReference type="ARBA" id="ARBA00023017"/>
    </source>
</evidence>
<dbReference type="Pfam" id="PF17857">
    <property type="entry name" value="AAA_lid_1"/>
    <property type="match status" value="1"/>
</dbReference>
<dbReference type="FunFam" id="1.10.8.710:FF:000001">
    <property type="entry name" value="Dynein axonemal heavy chain 2"/>
    <property type="match status" value="1"/>
</dbReference>
<dbReference type="InterPro" id="IPR024317">
    <property type="entry name" value="Dynein_heavy_chain_D4_dom"/>
</dbReference>
<keyword evidence="7" id="KW-0547">Nucleotide-binding</keyword>
<dbReference type="FunFam" id="1.10.287.2620:FF:000002">
    <property type="entry name" value="Dynein heavy chain 2, axonemal"/>
    <property type="match status" value="1"/>
</dbReference>
<evidence type="ECO:0000256" key="5">
    <source>
        <dbReference type="ARBA" id="ARBA00022701"/>
    </source>
</evidence>
<dbReference type="PANTHER" id="PTHR45703">
    <property type="entry name" value="DYNEIN HEAVY CHAIN"/>
    <property type="match status" value="1"/>
</dbReference>
<evidence type="ECO:0000256" key="1">
    <source>
        <dbReference type="ARBA" id="ARBA00004230"/>
    </source>
</evidence>
<dbReference type="FunFam" id="3.10.490.20:FF:000009">
    <property type="entry name" value="Dynein heavy chain 4"/>
    <property type="match status" value="1"/>
</dbReference>
<dbReference type="InterPro" id="IPR042222">
    <property type="entry name" value="Dynein_2_N"/>
</dbReference>
<dbReference type="InterPro" id="IPR041589">
    <property type="entry name" value="DNAH3_AAA_lid_1"/>
</dbReference>
<dbReference type="FunFam" id="3.40.50.300:FF:000049">
    <property type="entry name" value="Dynein, axonemal, heavy chain 5"/>
    <property type="match status" value="1"/>
</dbReference>
<dbReference type="InterPro" id="IPR041228">
    <property type="entry name" value="Dynein_C"/>
</dbReference>
<evidence type="ECO:0000256" key="15">
    <source>
        <dbReference type="ARBA" id="ARBA00023273"/>
    </source>
</evidence>
<sequence>MAGAEPEDESTDPPPTDQGGAPSPASDAASSSGEEAAPELQPEPAPALAETPETAEAEAGECAVDAASVATTAAAAAWLRERITVRGTWTKEHDAAVSAFLSPAGRRLLAYTDAVLGLCVTPALPQEVTEEIQYFVKRTAGSVDATNIARDVVVGSVRGGSLNSLLRLMSSVISPLCLAERTWPATIKKEFSGQLHRFMASLTEESWEARGQTVLYIPPEDASEPDVARHDKDLVLRLNTTLIHWTRQIKEVVNRETDGGDSKEEGPLAEVRFWSSRSVDLSGIHEQLERKGVRQVVEVLRAAKSSYLKPFLDLSRSIEEGHEEAVDNLRFLENLTPPCEALAAATPSEIPQLLPAIASVIRLIWRHSRFYNSDERLTALLRKVSNEIIARCRAAIDLSELLGRGDVKASTTALQQSIQAGEAWHRVYRTTKAAIAAAAARDGSGRTWDALDKASVFAQSDAFMQRCSDLLDICASVQQLASRNGEGEPAALPEFGAKGGAGEVASSLLVLRSSFEKQLASLRALPYDILDVKASGWHDDYNRFKAFVKDLEVMLQNVIKKAFESAATTSAAVELLEAFASLAKRDAIRRCVEKQLAAVFGAFTQEVTSVKKTFDRLKGAPPLLHRDHPRYAGGARWAKTLHARVSRQWSQVESTRAYLAWPREAEEASAKFVELDAVLDEYVRRMYTEWVMTIESGLSRLLDQNLMVRSATPLAGSGGTSRERYTFVETSFDVTLLRLFGETRYWSRLGFEIPYVATDITNHADSYRVMRENVSLLARGFNSILASLAPAERKLFGERLHALEKKVLPGLTKLTWAAKMRLQTDAYLKEARRVCTELERVVTSFHRAKRLVAKACRKMSDTRLVTLRKKPTYTQQSFVEEQNAHHERVRATFSSLHAEMRQLLAESYEVFRTDGEEVQREWRRHVREVDAAVEEALRQTIKRSLLELSRAISGDKKTEVQPLFQLAATLQQSKVEFVPAINGDGGLSATVNAVCRDAISTTSAVPRLADALLEGVEELASGESSFFTLLSNEQEVLKTLVQVMGGMRDIQPRLQTYLGTWDRHKHIWDVDKDAFMRRYAKANRALTAYETDITRYKELQYEIQAEEGVTAIGFIRVDASPLKQALVAHCHTWQIKFTQLLNANAANELGSLAEHMASVTATFAQRPASLDQLAEHINLHASESATLASNEERFEPLETQYRLLDKFEVQVKEAELERLAGLRVEWESYKTTLSEASARLQRVKADFKEELVTALADFNDRVAEARAAFLAEGPFSADPTAEAAASLLSGFRKQAAAIRKQESDLAAGLQIFAIEQPANEETAQTERELDLLDAIWEMVGEWRGSMDGWKYGRFAEMDTASIVAAAQQFAKRVHKLKKEVKGWPVLGSLSEEIEGIKKLMPLISDMRNEAMRERHWAQLMEQVGQTFDPHASSFTLEKALELGLQEHEELIASLSTAAAKELAIEESIAKVEATWKELQLDIAEYKEEYLKLRSSEDVYSALEDNAVALSTMKSSRFAAAFLAALDKWEKTLSHISETVEALTGTQRKWMYLESIFVGSEDIRKQLPAESASFDAVNAAFCETMWSLRDAPSALAGCSAPGVLEGLLEMDEKLDRIQKSLDEYLETKRQAFPRFYFLSNDDLLEILGQARDPQAVQPHMRKCFEAIKTLDMREAAHRGKRGLEAVGIQAVDKEYVPLSAPVACGGPVESWLLAVEKGMVDTLAGLLFRCYAEMKKAKREKWIRDWAGMLSLAAGQIAWTAECTKALHLMAEGHKTAMRQARKKQTSLLNKLCDMVRGNLGSLDRKKVVNILTVEVHSREVLDKMVKAGCASVNDFEWLLQLRFYWEAGTERCVVRQTNTCHKFGYEYIGNPGRLVITPLTDRCYTTLTTALHLHRGGLPQGPAGTGKTETVKDLSKNLAKNCIVFNCSDGLDYKSLGRMFSGLAQTGAWSCFDEFNRIEVEVLSVVAQQILCILTAVTESKSRFLFEGKEIRLDRTCGIFVTMNPGYAGRSELPENLKALFRPCAMVVPDFENIAEINLAGEGFQDSKNLAHKFVELYYMSRELLSKQHHYDWGLRAMTGVLRIAGGMKRAEPDKSEAQILMRALRDTNLPKFVAADYGIFGGLILDLFPRVECPPQVNEELSKAVKTVIAKGGRLVAEEVFVRKICNLSEMMDVRHCVFVLGCAGSGKSELWRTLADAQTELKVGGGSTKFVGINPKSVTTNDLYGYVHPVTKEPYDGIIAKAMREQSKSTSTNPKWIVLDDDIDAEWIESMNTVMDDNKVLTLVSNERIPLTAPMRMIFEISHLRNASPATVSRAGVIFMNEDDVGWKPYVQMWVEGMGDQKTQAILEQLFEQFVTPTLDYARKEKWKHVTPLMDFAMVQVVCKILEGLLTPANCPPGSEKDVYEVYFQFATIWALGGAYGSDKGADFRKVFDAYWRGEFSKTTLKFPEGGLVFDYFIDPNTGKGEPKKLLHWNEIIPTYKHDRTAPYQTLLVPTMDTTRIKWLASMMLNLKKPVMLVGNAGSAKTVLLSSMLSDLDEDAWATYNISFNSFTEASDLQFMMEQPLEKKTGSTFGPPGNKRLVYFIDDINMSTPDKYGTQPPIALMRQQVDYGGFYDLKKLSMKKLENVQYVASMNPTSGSFFIIDRLQRHYATIATPFPDTDVLRHIYINIMGGHLEVGFAAAMRDALPSIVDAACAVHVAVADTFLPTAIKFHYQWNLRAMAGVFQGLINMNPATYKEPMNMARLWLHETVRVYGDRMTTPADFDKLQEILLKKAKDHLGDLEQEELLAEPNLFASFVTESDQKVYLPLKDWDHVNGILEAKLAEYNDNFAQMNLVLFNMAMEHLCRISRIIDNPRGNAMLVGVGGSGKQSLTRLAAFIGGYETFQMKLTATYGMNDFKDDLRALYTKVGAKSTPTVFLFTDQQIFKERCLVYFNDILAQGCPPDLFSDEDKDPLINAVRTEAKAAGLANDTRESLWGFFVDKVRANLHLVICMSPVGDDFRNRCRKFPALTNCTTIDWFFSWPEQALISVAQRFLEDVEMATPELRSACAHHMAFVHESVGHSAELYKAQERRNVYTTPKSFLELIDLYKLQLSKERDANEVLKLRLQDGLVKLRDAQEQVADMQVQLKEESEFVAQKKLETNALLEQVGKESVIADEQSALAAIEEEKVTKVQEDVSEFQKACYAELAAAEPAIKKAEAALNGLNKNSLTELKSLANPPAPVLNVTAAVQYMTAPKGTNLKKLDVSWAGAKKMMGSADAFLQMLQAFDKDGFLPENKEFVRKYTGPADNPNPEFNAEFMASKSGAAAGLCDWIVNICIYHDIYLDVEPKRQKLAEAEATLEEANTKLEQVRAQVKALEDRKAELQGQLEESVAAKNELEAKADATAKRANLAQRLVNGLYDEGVRWDANVATLDDKARLLVGNVLVASSFIAYIAPFNSQFRSQLVQEKWIPDSINRSIPIADGFEPMHLLSDASAIAEWRTEGLPADPLSSENAAIITKCSRFPLIIDPQLQAINWIAGREEPNGLVRLTLDQKNYLDKVVRALEEGLPMVIENMGEEIDAVLDNMIARAFIKKGSKLQVKLGDRDTDIMVQKTADGQNTSDPAFRLYMQTKLPNPDYIPEIQAQTTVVNFTVTEKGLEDQLLAVVVGKERPDLLEEQSSLIKQNNEFVIKLKELEDNLLYLLATAEGDILANEELIVSLEVTKATVKDINAKVEAAKITEASVAKAFESYRPNGNRGSLMYFIMNQLCIIDHMYQYSLAAFKFIFDKALAKAEPAESVEERVANLQDSITYTVFSFVTRGLFERHRLIFATQLAVKVLLGQTNDKGEPAIKSDELMLLIRNPRDNSKENPLQSWLPDAAWGSVQALASVEEFASLPADVEGSWKRWKEWCEFEQPEANPLPQEWKKLSGFHQLLIIRAMRPDRMTLAISRWVEQVLGAKYGTAINFDLLLSFEDSGPAVPIFFLLSPGVDPAADVRALGKTMGKTEDEGKFQGVSLGQGQEPVAEKALDQGYVEGGWVMLENIELVANWLPKLEKKLASLEEGAHPEFRVFLTAMPQKVVPVPILQKSIKLTNEPPSGLKANLLRAFKNFDATIWESSSKQGELKAIIFSLCFFHSVVCERRKFGPMGWNRGYPFNTGDLMVCIAVANNYLETNSKIPWDDLRYLFGEIMYGGHITDNWDRRLCTTFLQAYVREELVEGIALYPGFQSPPNLSYKEYLEYVEENIERETPAAYGLHPNSEINFMTRQAEDLFSAISELQPRGGGGEGGMTMGERVKQQLDEILEKLPELFLMIEIEERVEERTPYVAFFLQECERMNLLVFEMGRSLRELDAGLRGDLSISQPMEDLMNALFENRVPSTWEALAWPSLAPLSPWLADFLDRQRQLVEWTADLNTPKVTWISGLFNPQAFLTAVMQVTARKNEWPLDRVVTTVDVTKRGPEEIEGAVREGAYIYGMYMDGARWDVNSGVIEDANMKELYPKLPVMLVKAVPVEKADSRDQYACPVYKTQFRGPTYVFTAGLKTKKPPSKWVMAGVSLLMSVVE</sequence>
<dbReference type="GO" id="GO:0060294">
    <property type="term" value="P:cilium movement involved in cell motility"/>
    <property type="evidence" value="ECO:0007669"/>
    <property type="project" value="UniProtKB-ARBA"/>
</dbReference>
<dbReference type="InterPro" id="IPR003593">
    <property type="entry name" value="AAA+_ATPase"/>
</dbReference>
<feature type="compositionally biased region" description="Low complexity" evidence="20">
    <location>
        <begin position="17"/>
        <end position="52"/>
    </location>
</feature>
<dbReference type="SUPFAM" id="SSF52540">
    <property type="entry name" value="P-loop containing nucleoside triphosphate hydrolases"/>
    <property type="match status" value="4"/>
</dbReference>
<dbReference type="Gene3D" id="1.20.140.100">
    <property type="entry name" value="Dynein heavy chain, N-terminal domain 2"/>
    <property type="match status" value="1"/>
</dbReference>
<dbReference type="GO" id="GO:0045505">
    <property type="term" value="F:dynein intermediate chain binding"/>
    <property type="evidence" value="ECO:0007669"/>
    <property type="project" value="InterPro"/>
</dbReference>
<dbReference type="Gene3D" id="1.10.8.710">
    <property type="match status" value="1"/>
</dbReference>
<dbReference type="FunFam" id="1.10.8.1220:FF:000001">
    <property type="entry name" value="Dynein axonemal heavy chain 5"/>
    <property type="match status" value="1"/>
</dbReference>
<gene>
    <name evidence="22" type="ORF">EHUX00137_LOCUS45869</name>
</gene>
<dbReference type="GO" id="GO:0008017">
    <property type="term" value="F:microtubule binding"/>
    <property type="evidence" value="ECO:0007669"/>
    <property type="project" value="UniProtKB-ARBA"/>
</dbReference>